<comment type="caution">
    <text evidence="1">The sequence shown here is derived from an EMBL/GenBank/DDBJ whole genome shotgun (WGS) entry which is preliminary data.</text>
</comment>
<protein>
    <submittedName>
        <fullName evidence="1">Uncharacterized protein</fullName>
    </submittedName>
</protein>
<evidence type="ECO:0000313" key="1">
    <source>
        <dbReference type="EMBL" id="MCK8487540.1"/>
    </source>
</evidence>
<evidence type="ECO:0000313" key="2">
    <source>
        <dbReference type="Proteomes" id="UP001139534"/>
    </source>
</evidence>
<proteinExistence type="predicted"/>
<organism evidence="1 2">
    <name type="scientific">Paenibacillus mellifer</name>
    <dbReference type="NCBI Taxonomy" id="2937794"/>
    <lineage>
        <taxon>Bacteria</taxon>
        <taxon>Bacillati</taxon>
        <taxon>Bacillota</taxon>
        <taxon>Bacilli</taxon>
        <taxon>Bacillales</taxon>
        <taxon>Paenibacillaceae</taxon>
        <taxon>Paenibacillus</taxon>
    </lineage>
</organism>
<sequence length="84" mass="9717">MNKIDKHNRLAEEIFSYKVTKDNKVFIYWCGKQVTILVGKQRDKFLERIHGAEPLEAQLIMAKVTGNFKRGNERTVNGKSEYGS</sequence>
<reference evidence="1" key="1">
    <citation type="submission" date="2022-04" db="EMBL/GenBank/DDBJ databases">
        <authorList>
            <person name="Seo M.-J."/>
        </authorList>
    </citation>
    <scope>NUCLEOTIDE SEQUENCE</scope>
    <source>
        <strain evidence="1">MBLB2552</strain>
    </source>
</reference>
<dbReference type="AlphaFoldDB" id="A0A9X1XWY8"/>
<accession>A0A9X1XWY8</accession>
<keyword evidence="2" id="KW-1185">Reference proteome</keyword>
<dbReference type="RefSeq" id="WP_248551640.1">
    <property type="nucleotide sequence ID" value="NZ_JALPRK010000007.1"/>
</dbReference>
<dbReference type="EMBL" id="JALPRK010000007">
    <property type="protein sequence ID" value="MCK8487540.1"/>
    <property type="molecule type" value="Genomic_DNA"/>
</dbReference>
<dbReference type="Proteomes" id="UP001139534">
    <property type="component" value="Unassembled WGS sequence"/>
</dbReference>
<name>A0A9X1XWY8_9BACL</name>
<gene>
    <name evidence="1" type="ORF">M0651_10185</name>
</gene>